<comment type="similarity">
    <text evidence="2">Belongs to the sulfatase family.</text>
</comment>
<keyword evidence="6" id="KW-0106">Calcium</keyword>
<evidence type="ECO:0000256" key="7">
    <source>
        <dbReference type="SAM" id="MobiDB-lite"/>
    </source>
</evidence>
<sequence>MMRLLLFFTLHTLHCTLHLVASGEKPNFVFILVDDLGWTGTSVALHEQLDFSQSDYYQTPSIAQLAEQGMRFSHAYSPAPLCTPSRASILTGKSPAELHITSPGRSNPQAYHKLVEVENRTELKTSEITIAELLNQNGYKTAHFGKWHLGRSNPGKHGFDVHDGSTSNSDSENTNGNNPKDIFGVTSRAIDFIEKQAEANTPFYLQLSHYAVHSPTEARRESIQRFNSVAKGKRHKDAEFAAMTWDLDQSIGALLAKIRELDLTSTTYIIFASDNGAAGNRRASQNLPLNGGKGSLLEGGIRVPLIVSGPGIEGKSNSQVPTIGYDLYPTIAELAGVSFNHEIAGTSLVSVLQDSATTLDRQGDALYFHYPHYGRGPRQKPQSAIISGRYKLLKDWETGSLELYDLDRDISESKDLSRSNPDLRDKLSKQLNDWLLQVNAQLPEANPHYDADANPRSNRRRR</sequence>
<dbReference type="InterPro" id="IPR050738">
    <property type="entry name" value="Sulfatase"/>
</dbReference>
<feature type="compositionally biased region" description="Polar residues" evidence="7">
    <location>
        <begin position="164"/>
        <end position="178"/>
    </location>
</feature>
<evidence type="ECO:0000256" key="5">
    <source>
        <dbReference type="ARBA" id="ARBA00022801"/>
    </source>
</evidence>
<organism evidence="9 10">
    <name type="scientific">Pelagicoccus mobilis</name>
    <dbReference type="NCBI Taxonomy" id="415221"/>
    <lineage>
        <taxon>Bacteria</taxon>
        <taxon>Pseudomonadati</taxon>
        <taxon>Verrucomicrobiota</taxon>
        <taxon>Opitutia</taxon>
        <taxon>Puniceicoccales</taxon>
        <taxon>Pelagicoccaceae</taxon>
        <taxon>Pelagicoccus</taxon>
    </lineage>
</organism>
<dbReference type="Pfam" id="PF00884">
    <property type="entry name" value="Sulfatase"/>
    <property type="match status" value="1"/>
</dbReference>
<dbReference type="SUPFAM" id="SSF53649">
    <property type="entry name" value="Alkaline phosphatase-like"/>
    <property type="match status" value="1"/>
</dbReference>
<dbReference type="Gene3D" id="3.30.1120.10">
    <property type="match status" value="1"/>
</dbReference>
<feature type="region of interest" description="Disordered" evidence="7">
    <location>
        <begin position="155"/>
        <end position="180"/>
    </location>
</feature>
<dbReference type="EMBL" id="JAENIL010000034">
    <property type="protein sequence ID" value="MBK1878693.1"/>
    <property type="molecule type" value="Genomic_DNA"/>
</dbReference>
<dbReference type="RefSeq" id="WP_200356905.1">
    <property type="nucleotide sequence ID" value="NZ_JAENIL010000034.1"/>
</dbReference>
<dbReference type="InterPro" id="IPR024607">
    <property type="entry name" value="Sulfatase_CS"/>
</dbReference>
<dbReference type="PANTHER" id="PTHR42693">
    <property type="entry name" value="ARYLSULFATASE FAMILY MEMBER"/>
    <property type="match status" value="1"/>
</dbReference>
<comment type="caution">
    <text evidence="9">The sequence shown here is derived from an EMBL/GenBank/DDBJ whole genome shotgun (WGS) entry which is preliminary data.</text>
</comment>
<reference evidence="9" key="1">
    <citation type="submission" date="2021-01" db="EMBL/GenBank/DDBJ databases">
        <title>Modified the classification status of verrucomicrobia.</title>
        <authorList>
            <person name="Feng X."/>
        </authorList>
    </citation>
    <scope>NUCLEOTIDE SEQUENCE</scope>
    <source>
        <strain evidence="9">KCTC 13126</strain>
    </source>
</reference>
<dbReference type="InterPro" id="IPR000917">
    <property type="entry name" value="Sulfatase_N"/>
</dbReference>
<dbReference type="GO" id="GO:0046872">
    <property type="term" value="F:metal ion binding"/>
    <property type="evidence" value="ECO:0007669"/>
    <property type="project" value="UniProtKB-KW"/>
</dbReference>
<dbReference type="Gene3D" id="3.40.720.10">
    <property type="entry name" value="Alkaline Phosphatase, subunit A"/>
    <property type="match status" value="1"/>
</dbReference>
<evidence type="ECO:0000256" key="1">
    <source>
        <dbReference type="ARBA" id="ARBA00001913"/>
    </source>
</evidence>
<keyword evidence="4" id="KW-0732">Signal</keyword>
<dbReference type="InterPro" id="IPR017850">
    <property type="entry name" value="Alkaline_phosphatase_core_sf"/>
</dbReference>
<proteinExistence type="inferred from homology"/>
<protein>
    <submittedName>
        <fullName evidence="9">Sulfatase</fullName>
    </submittedName>
</protein>
<evidence type="ECO:0000256" key="2">
    <source>
        <dbReference type="ARBA" id="ARBA00008779"/>
    </source>
</evidence>
<comment type="cofactor">
    <cofactor evidence="1">
        <name>Ca(2+)</name>
        <dbReference type="ChEBI" id="CHEBI:29108"/>
    </cofactor>
</comment>
<dbReference type="PROSITE" id="PS00523">
    <property type="entry name" value="SULFATASE_1"/>
    <property type="match status" value="1"/>
</dbReference>
<gene>
    <name evidence="9" type="ORF">JIN87_17565</name>
</gene>
<name>A0A934VSI0_9BACT</name>
<evidence type="ECO:0000259" key="8">
    <source>
        <dbReference type="Pfam" id="PF00884"/>
    </source>
</evidence>
<dbReference type="AlphaFoldDB" id="A0A934VSI0"/>
<keyword evidence="10" id="KW-1185">Reference proteome</keyword>
<keyword evidence="3" id="KW-0479">Metal-binding</keyword>
<keyword evidence="5" id="KW-0378">Hydrolase</keyword>
<evidence type="ECO:0000256" key="6">
    <source>
        <dbReference type="ARBA" id="ARBA00022837"/>
    </source>
</evidence>
<feature type="domain" description="Sulfatase N-terminal" evidence="8">
    <location>
        <begin position="26"/>
        <end position="337"/>
    </location>
</feature>
<evidence type="ECO:0000256" key="3">
    <source>
        <dbReference type="ARBA" id="ARBA00022723"/>
    </source>
</evidence>
<evidence type="ECO:0000313" key="9">
    <source>
        <dbReference type="EMBL" id="MBK1878693.1"/>
    </source>
</evidence>
<dbReference type="PANTHER" id="PTHR42693:SF42">
    <property type="entry name" value="ARYLSULFATASE G"/>
    <property type="match status" value="1"/>
</dbReference>
<evidence type="ECO:0000256" key="4">
    <source>
        <dbReference type="ARBA" id="ARBA00022729"/>
    </source>
</evidence>
<evidence type="ECO:0000313" key="10">
    <source>
        <dbReference type="Proteomes" id="UP000617628"/>
    </source>
</evidence>
<dbReference type="GO" id="GO:0004065">
    <property type="term" value="F:arylsulfatase activity"/>
    <property type="evidence" value="ECO:0007669"/>
    <property type="project" value="TreeGrafter"/>
</dbReference>
<dbReference type="CDD" id="cd16144">
    <property type="entry name" value="ARS_like"/>
    <property type="match status" value="1"/>
</dbReference>
<accession>A0A934VSI0</accession>
<dbReference type="Proteomes" id="UP000617628">
    <property type="component" value="Unassembled WGS sequence"/>
</dbReference>